<accession>A0A1B6FA57</accession>
<evidence type="ECO:0000313" key="2">
    <source>
        <dbReference type="EMBL" id="JAS47067.1"/>
    </source>
</evidence>
<gene>
    <name evidence="2" type="ORF">g.9003</name>
</gene>
<sequence length="112" mass="12096">MYFSTQISSSKKATPTTPIKDSSTALGALTTVTNTYIVISSQAVLNIMLHVNCDDHGTNERSVLYPTEHKVTGQLNMKSTVQSHAQTTQTSCLDNSLNMAADTNQLSCLQEA</sequence>
<feature type="region of interest" description="Disordered" evidence="1">
    <location>
        <begin position="1"/>
        <end position="20"/>
    </location>
</feature>
<protein>
    <submittedName>
        <fullName evidence="2">Uncharacterized protein</fullName>
    </submittedName>
</protein>
<proteinExistence type="predicted"/>
<dbReference type="AlphaFoldDB" id="A0A1B6FA57"/>
<name>A0A1B6FA57_9HEMI</name>
<organism evidence="2">
    <name type="scientific">Cuerna arida</name>
    <dbReference type="NCBI Taxonomy" id="1464854"/>
    <lineage>
        <taxon>Eukaryota</taxon>
        <taxon>Metazoa</taxon>
        <taxon>Ecdysozoa</taxon>
        <taxon>Arthropoda</taxon>
        <taxon>Hexapoda</taxon>
        <taxon>Insecta</taxon>
        <taxon>Pterygota</taxon>
        <taxon>Neoptera</taxon>
        <taxon>Paraneoptera</taxon>
        <taxon>Hemiptera</taxon>
        <taxon>Auchenorrhyncha</taxon>
        <taxon>Membracoidea</taxon>
        <taxon>Cicadellidae</taxon>
        <taxon>Cicadellinae</taxon>
        <taxon>Proconiini</taxon>
        <taxon>Cuerna</taxon>
    </lineage>
</organism>
<evidence type="ECO:0000256" key="1">
    <source>
        <dbReference type="SAM" id="MobiDB-lite"/>
    </source>
</evidence>
<reference evidence="2" key="1">
    <citation type="submission" date="2015-11" db="EMBL/GenBank/DDBJ databases">
        <title>De novo transcriptome assembly of four potential Pierce s Disease insect vectors from Arizona vineyards.</title>
        <authorList>
            <person name="Tassone E.E."/>
        </authorList>
    </citation>
    <scope>NUCLEOTIDE SEQUENCE</scope>
</reference>
<feature type="non-terminal residue" evidence="2">
    <location>
        <position position="112"/>
    </location>
</feature>
<dbReference type="EMBL" id="GECZ01022702">
    <property type="protein sequence ID" value="JAS47067.1"/>
    <property type="molecule type" value="Transcribed_RNA"/>
</dbReference>